<feature type="region of interest" description="Disordered" evidence="1">
    <location>
        <begin position="96"/>
        <end position="142"/>
    </location>
</feature>
<feature type="compositionally biased region" description="Low complexity" evidence="1">
    <location>
        <begin position="101"/>
        <end position="113"/>
    </location>
</feature>
<evidence type="ECO:0000313" key="2">
    <source>
        <dbReference type="EMBL" id="CAH3157540.1"/>
    </source>
</evidence>
<keyword evidence="3" id="KW-1185">Reference proteome</keyword>
<feature type="non-terminal residue" evidence="2">
    <location>
        <position position="334"/>
    </location>
</feature>
<evidence type="ECO:0000256" key="1">
    <source>
        <dbReference type="SAM" id="MobiDB-lite"/>
    </source>
</evidence>
<organism evidence="2 3">
    <name type="scientific">Porites lobata</name>
    <dbReference type="NCBI Taxonomy" id="104759"/>
    <lineage>
        <taxon>Eukaryota</taxon>
        <taxon>Metazoa</taxon>
        <taxon>Cnidaria</taxon>
        <taxon>Anthozoa</taxon>
        <taxon>Hexacorallia</taxon>
        <taxon>Scleractinia</taxon>
        <taxon>Fungiina</taxon>
        <taxon>Poritidae</taxon>
        <taxon>Porites</taxon>
    </lineage>
</organism>
<reference evidence="2 3" key="1">
    <citation type="submission" date="2022-05" db="EMBL/GenBank/DDBJ databases">
        <authorList>
            <consortium name="Genoscope - CEA"/>
            <person name="William W."/>
        </authorList>
    </citation>
    <scope>NUCLEOTIDE SEQUENCE [LARGE SCALE GENOMIC DNA]</scope>
</reference>
<dbReference type="Proteomes" id="UP001159405">
    <property type="component" value="Unassembled WGS sequence"/>
</dbReference>
<proteinExistence type="predicted"/>
<dbReference type="Gene3D" id="3.40.395.10">
    <property type="entry name" value="Adenoviral Proteinase, Chain A"/>
    <property type="match status" value="1"/>
</dbReference>
<sequence length="334" mass="36904">MKKLHAPNHKFYEQYYVDQAKQKGGNLPAFHGARFQRGYGLGSIFKGLFRWAIPHLQQGAKVIGKKALQTGVNVAQDVLGGDNIKTAISKQAKQAIGNMTSQKSQQGQSGAGKKAIKRKAQGSTISSPPGKKAKTSPQQKKSKTILIKNRMAFVHHESRECTKSELDLFTIPATQTSIHKGQWIEYHPLSNITDTGPIEFNVSGTGEEYLDLARTQLYVKAKITKANGTALDADTQVGPVNLFLHSLFSQDKFTRGVFQGVYPSDKLPASVSQYPALYIANVDTSDKPGSHWVAFYFTKEQEGEFFDSYGAPPSKYSGTFTTFLNNNSNQWIFN</sequence>
<evidence type="ECO:0000313" key="3">
    <source>
        <dbReference type="Proteomes" id="UP001159405"/>
    </source>
</evidence>
<dbReference type="EMBL" id="CALNXK010000108">
    <property type="protein sequence ID" value="CAH3157540.1"/>
    <property type="molecule type" value="Genomic_DNA"/>
</dbReference>
<protein>
    <submittedName>
        <fullName evidence="2">Uncharacterized protein</fullName>
    </submittedName>
</protein>
<name>A0ABN8Q573_9CNID</name>
<gene>
    <name evidence="2" type="ORF">PLOB_00002372</name>
</gene>
<accession>A0ABN8Q573</accession>
<comment type="caution">
    <text evidence="2">The sequence shown here is derived from an EMBL/GenBank/DDBJ whole genome shotgun (WGS) entry which is preliminary data.</text>
</comment>